<dbReference type="PANTHER" id="PTHR12818">
    <property type="entry name" value="TRNA (ADENINE(37)-N6)-METHYLTRANSFERASE"/>
    <property type="match status" value="1"/>
</dbReference>
<dbReference type="GeneID" id="100162310"/>
<feature type="coiled-coil region" evidence="3">
    <location>
        <begin position="21"/>
        <end position="55"/>
    </location>
</feature>
<dbReference type="Gene3D" id="3.30.2310.10">
    <property type="entry name" value="YaeB-like"/>
    <property type="match status" value="1"/>
</dbReference>
<organism evidence="5 6">
    <name type="scientific">Acyrthosiphon pisum</name>
    <name type="common">Pea aphid</name>
    <dbReference type="NCBI Taxonomy" id="7029"/>
    <lineage>
        <taxon>Eukaryota</taxon>
        <taxon>Metazoa</taxon>
        <taxon>Ecdysozoa</taxon>
        <taxon>Arthropoda</taxon>
        <taxon>Hexapoda</taxon>
        <taxon>Insecta</taxon>
        <taxon>Pterygota</taxon>
        <taxon>Neoptera</taxon>
        <taxon>Paraneoptera</taxon>
        <taxon>Hemiptera</taxon>
        <taxon>Sternorrhyncha</taxon>
        <taxon>Aphidomorpha</taxon>
        <taxon>Aphidoidea</taxon>
        <taxon>Aphididae</taxon>
        <taxon>Macrosiphini</taxon>
        <taxon>Acyrthosiphon</taxon>
    </lineage>
</organism>
<reference evidence="5" key="2">
    <citation type="submission" date="2022-06" db="UniProtKB">
        <authorList>
            <consortium name="EnsemblMetazoa"/>
        </authorList>
    </citation>
    <scope>IDENTIFICATION</scope>
</reference>
<dbReference type="PROSITE" id="PS51668">
    <property type="entry name" value="TSAA_2"/>
    <property type="match status" value="1"/>
</dbReference>
<feature type="domain" description="TsaA-like" evidence="4">
    <location>
        <begin position="71"/>
        <end position="209"/>
    </location>
</feature>
<evidence type="ECO:0000256" key="3">
    <source>
        <dbReference type="SAM" id="Coils"/>
    </source>
</evidence>
<evidence type="ECO:0000313" key="6">
    <source>
        <dbReference type="Proteomes" id="UP000007819"/>
    </source>
</evidence>
<evidence type="ECO:0000259" key="4">
    <source>
        <dbReference type="PROSITE" id="PS51668"/>
    </source>
</evidence>
<dbReference type="AlphaFoldDB" id="A0A8R1VYQ9"/>
<dbReference type="InterPro" id="IPR040372">
    <property type="entry name" value="YaeB-like"/>
</dbReference>
<name>A0A8R1VYQ9_ACYPI</name>
<dbReference type="EnsemblMetazoa" id="XM_001943440.5">
    <property type="protein sequence ID" value="XP_001943475.2"/>
    <property type="gene ID" value="LOC100162310"/>
</dbReference>
<dbReference type="SUPFAM" id="SSF118196">
    <property type="entry name" value="YaeB-like"/>
    <property type="match status" value="1"/>
</dbReference>
<evidence type="ECO:0000256" key="1">
    <source>
        <dbReference type="ARBA" id="ARBA00022691"/>
    </source>
</evidence>
<keyword evidence="1" id="KW-0949">S-adenosyl-L-methionine</keyword>
<dbReference type="Gene3D" id="2.40.30.70">
    <property type="entry name" value="YaeB-like"/>
    <property type="match status" value="1"/>
</dbReference>
<comment type="similarity">
    <text evidence="2">Belongs to the tRNA methyltransferase O family.</text>
</comment>
<keyword evidence="6" id="KW-1185">Reference proteome</keyword>
<dbReference type="CDD" id="cd09281">
    <property type="entry name" value="UPF0066"/>
    <property type="match status" value="1"/>
</dbReference>
<dbReference type="OrthoDB" id="4882at2759"/>
<dbReference type="PANTHER" id="PTHR12818:SF0">
    <property type="entry name" value="TRNA (ADENINE(37)-N6)-METHYLTRANSFERASE"/>
    <property type="match status" value="1"/>
</dbReference>
<evidence type="ECO:0000313" key="5">
    <source>
        <dbReference type="EnsemblMetazoa" id="XP_001943475.2"/>
    </source>
</evidence>
<dbReference type="KEGG" id="api:100162310"/>
<dbReference type="Pfam" id="PF01980">
    <property type="entry name" value="TrmO_N"/>
    <property type="match status" value="1"/>
</dbReference>
<evidence type="ECO:0000256" key="2">
    <source>
        <dbReference type="ARBA" id="ARBA00033753"/>
    </source>
</evidence>
<dbReference type="NCBIfam" id="TIGR00104">
    <property type="entry name" value="tRNA_TsaA"/>
    <property type="match status" value="1"/>
</dbReference>
<dbReference type="Proteomes" id="UP000007819">
    <property type="component" value="Chromosome A1"/>
</dbReference>
<sequence length="363" mass="40711">MSRHWMASVFSSETIDDVTDIAESLKQLSVARAQINLLRKQNESLKKQLNEKDLIVSNGPSTASSSEKIELSIIGTIKTKFKERRCVPRQPGLCPLAQACLTISNSIFTNPNHALEGLSDFSHMWILFHFHKNETTHVHAKVSPPRLNGLRTGVLGTRSPHRPSPIGLSLVQIDKVEGNSVYFSGVDMIDGTPVLDIKPYIPHYDAPATLRSDQHVSLFDNGSHQILLDPLTSDREAPDGEETDAYDMPLSPLHTRVRVPLWITEPLMQQLTVEFSSRAREFLNSLDTNDIEATIVSILKEDPRSVYVRERYSNQFYTFLIGGYHVSCKFDDTKHTISVYRISHVDSMENVADQEGAQCLSIG</sequence>
<reference evidence="6" key="1">
    <citation type="submission" date="2010-06" db="EMBL/GenBank/DDBJ databases">
        <authorList>
            <person name="Jiang H."/>
            <person name="Abraham K."/>
            <person name="Ali S."/>
            <person name="Alsbrooks S.L."/>
            <person name="Anim B.N."/>
            <person name="Anosike U.S."/>
            <person name="Attaway T."/>
            <person name="Bandaranaike D.P."/>
            <person name="Battles P.K."/>
            <person name="Bell S.N."/>
            <person name="Bell A.V."/>
            <person name="Beltran B."/>
            <person name="Bickham C."/>
            <person name="Bustamante Y."/>
            <person name="Caleb T."/>
            <person name="Canada A."/>
            <person name="Cardenas V."/>
            <person name="Carter K."/>
            <person name="Chacko J."/>
            <person name="Chandrabose M.N."/>
            <person name="Chavez D."/>
            <person name="Chavez A."/>
            <person name="Chen L."/>
            <person name="Chu H.-S."/>
            <person name="Claassen K.J."/>
            <person name="Cockrell R."/>
            <person name="Collins M."/>
            <person name="Cooper J.A."/>
            <person name="Cree A."/>
            <person name="Curry S.M."/>
            <person name="Da Y."/>
            <person name="Dao M.D."/>
            <person name="Das B."/>
            <person name="Davila M.-L."/>
            <person name="Davy-Carroll L."/>
            <person name="Denson S."/>
            <person name="Dinh H."/>
            <person name="Ebong V.E."/>
            <person name="Edwards J.R."/>
            <person name="Egan A."/>
            <person name="El-Daye J."/>
            <person name="Escobedo L."/>
            <person name="Fernandez S."/>
            <person name="Fernando P.R."/>
            <person name="Flagg N."/>
            <person name="Forbes L.D."/>
            <person name="Fowler R.G."/>
            <person name="Fu Q."/>
            <person name="Gabisi R.A."/>
            <person name="Ganer J."/>
            <person name="Garbino Pronczuk A."/>
            <person name="Garcia R.M."/>
            <person name="Garner T."/>
            <person name="Garrett T.E."/>
            <person name="Gonzalez D.A."/>
            <person name="Hamid H."/>
            <person name="Hawkins E.S."/>
            <person name="Hirani K."/>
            <person name="Hogues M.E."/>
            <person name="Hollins B."/>
            <person name="Hsiao C.-H."/>
            <person name="Jabil R."/>
            <person name="James M.L."/>
            <person name="Jhangiani S.N."/>
            <person name="Johnson B."/>
            <person name="Johnson Q."/>
            <person name="Joshi V."/>
            <person name="Kalu J.B."/>
            <person name="Kam C."/>
            <person name="Kashfia A."/>
            <person name="Keebler J."/>
            <person name="Kisamo H."/>
            <person name="Kovar C.L."/>
            <person name="Lago L.A."/>
            <person name="Lai C.-Y."/>
            <person name="Laidlaw J."/>
            <person name="Lara F."/>
            <person name="Le T.-K."/>
            <person name="Lee S.L."/>
            <person name="Legall F.H."/>
            <person name="Lemon S.J."/>
            <person name="Lewis L.R."/>
            <person name="Li B."/>
            <person name="Liu Y."/>
            <person name="Liu Y.-S."/>
            <person name="Lopez J."/>
            <person name="Lozado R.J."/>
            <person name="Lu J."/>
            <person name="Madu R.C."/>
            <person name="Maheshwari M."/>
            <person name="Maheshwari R."/>
            <person name="Malloy K."/>
            <person name="Martinez E."/>
            <person name="Mathew T."/>
            <person name="Mercado I.C."/>
            <person name="Mercado C."/>
            <person name="Meyer B."/>
            <person name="Montgomery K."/>
            <person name="Morgan M.B."/>
            <person name="Munidasa M."/>
            <person name="Nazareth L.V."/>
            <person name="Nelson J."/>
            <person name="Ng B.M."/>
            <person name="Nguyen N.B."/>
            <person name="Nguyen P.Q."/>
            <person name="Nguyen T."/>
            <person name="Obregon M."/>
            <person name="Okwuonu G.O."/>
            <person name="Onwere C.G."/>
            <person name="Orozco G."/>
            <person name="Parra A."/>
            <person name="Patel S."/>
            <person name="Patil S."/>
            <person name="Perez A."/>
            <person name="Perez Y."/>
            <person name="Pham C."/>
            <person name="Primus E.L."/>
            <person name="Pu L.-L."/>
            <person name="Puazo M."/>
            <person name="Qin X."/>
            <person name="Quiroz J.B."/>
            <person name="Reese J."/>
            <person name="Richards S."/>
            <person name="Rives C.M."/>
            <person name="Robberts R."/>
            <person name="Ruiz S.J."/>
            <person name="Ruiz M.J."/>
            <person name="Santibanez J."/>
            <person name="Schneider B.W."/>
            <person name="Sisson I."/>
            <person name="Smith M."/>
            <person name="Sodergren E."/>
            <person name="Song X.-Z."/>
            <person name="Song B.B."/>
            <person name="Summersgill H."/>
            <person name="Thelus R."/>
            <person name="Thornton R.D."/>
            <person name="Trejos Z.Y."/>
            <person name="Usmani K."/>
            <person name="Vattathil S."/>
            <person name="Villasana D."/>
            <person name="Walker D.L."/>
            <person name="Wang S."/>
            <person name="Wang K."/>
            <person name="White C.S."/>
            <person name="Williams A.C."/>
            <person name="Williamson J."/>
            <person name="Wilson K."/>
            <person name="Woghiren I.O."/>
            <person name="Woodworth J.R."/>
            <person name="Worley K.C."/>
            <person name="Wright R.A."/>
            <person name="Wu W."/>
            <person name="Young L."/>
            <person name="Zhang L."/>
            <person name="Zhang J."/>
            <person name="Zhu Y."/>
            <person name="Muzny D.M."/>
            <person name="Weinstock G."/>
            <person name="Gibbs R.A."/>
        </authorList>
    </citation>
    <scope>NUCLEOTIDE SEQUENCE [LARGE SCALE GENOMIC DNA]</scope>
    <source>
        <strain evidence="6">LSR1</strain>
    </source>
</reference>
<dbReference type="InterPro" id="IPR036414">
    <property type="entry name" value="YaeB_N_sf"/>
</dbReference>
<protein>
    <recommendedName>
        <fullName evidence="4">TsaA-like domain-containing protein</fullName>
    </recommendedName>
</protein>
<accession>A0A8R1VYQ9</accession>
<dbReference type="RefSeq" id="XP_001943475.2">
    <property type="nucleotide sequence ID" value="XM_001943440.4"/>
</dbReference>
<dbReference type="InterPro" id="IPR023370">
    <property type="entry name" value="TrmO-like_N"/>
</dbReference>
<keyword evidence="3" id="KW-0175">Coiled coil</keyword>
<proteinExistence type="inferred from homology"/>
<dbReference type="InterPro" id="IPR036413">
    <property type="entry name" value="YaeB-like_sf"/>
</dbReference>